<feature type="domain" description="Cellulose-binding Sde182 nucleoside hydrolase-like" evidence="1">
    <location>
        <begin position="46"/>
        <end position="303"/>
    </location>
</feature>
<proteinExistence type="predicted"/>
<protein>
    <recommendedName>
        <fullName evidence="4">DUF1593 domain-containing protein</fullName>
    </recommendedName>
</protein>
<dbReference type="InterPro" id="IPR048527">
    <property type="entry name" value="Sde182_C"/>
</dbReference>
<dbReference type="AlphaFoldDB" id="A0A160U1K1"/>
<name>A0A160U1K1_9ZZZZ</name>
<dbReference type="Gene3D" id="3.90.245.10">
    <property type="entry name" value="Ribonucleoside hydrolase-like"/>
    <property type="match status" value="1"/>
</dbReference>
<feature type="domain" description="Cellulose-binding Sde182 C-terminal" evidence="2">
    <location>
        <begin position="415"/>
        <end position="495"/>
    </location>
</feature>
<dbReference type="InterPro" id="IPR036452">
    <property type="entry name" value="Ribo_hydro-like"/>
</dbReference>
<dbReference type="EMBL" id="CZQD01000045">
    <property type="protein sequence ID" value="CUS57533.1"/>
    <property type="molecule type" value="Genomic_DNA"/>
</dbReference>
<dbReference type="Pfam" id="PF07632">
    <property type="entry name" value="Sde182_NH-like"/>
    <property type="match status" value="1"/>
</dbReference>
<gene>
    <name evidence="3" type="ORF">MGWOODY_Hyp1507</name>
</gene>
<reference evidence="3" key="1">
    <citation type="submission" date="2015-10" db="EMBL/GenBank/DDBJ databases">
        <authorList>
            <person name="Gilbert D.G."/>
        </authorList>
    </citation>
    <scope>NUCLEOTIDE SEQUENCE</scope>
</reference>
<evidence type="ECO:0000313" key="3">
    <source>
        <dbReference type="EMBL" id="CUS57533.1"/>
    </source>
</evidence>
<dbReference type="Pfam" id="PF21027">
    <property type="entry name" value="Sde0182_C"/>
    <property type="match status" value="1"/>
</dbReference>
<dbReference type="Gene3D" id="2.60.40.10">
    <property type="entry name" value="Immunoglobulins"/>
    <property type="match status" value="1"/>
</dbReference>
<dbReference type="InterPro" id="IPR011483">
    <property type="entry name" value="Sde182_NH-like"/>
</dbReference>
<accession>A0A160U1K1</accession>
<sequence>MAKRILIGLAGLVPAIAPSACSAMGQVMPADEMVVEQVPVALDKHRVVILTDMEADPDDTQSLIRLLLYSNEIDIEALVATTSIWKKKDIRPDSIRTTLGKYGEVYDTLSQHAPGYPAESELQDLVMSGQPGYGMASVGTGQSTEGSDAIIRLLEAEDDRPLWISVWGGANTLAQALHDIREKKSETDAAHLISKLRVYTISDQDDSGIWMRREFPSLFYIVSPGEYGRSTWTAITRGFPGFEDHISNQWIAENIQQDHGPLGARYPDVVWGMEGDTPAYLSLIPNGLNVPDRPDWGGWGGRYELYTPSADEIGVGPGKLGSGGVPLDPEPRPIWTNATDTYTPWVAQKDGRAIGPAEETYHDNHVTLLRWRSDLQRDFAARMDWTISSYEDANHPPVVKLAHARQLTAKSGEHIGLDASGTYDPDGDSLSYHWFNYAEAGTLEAPIDMGHAVNDFDIWFQLPEVDQTETAHFIVKVTDKGTPSLTRYERVIVTIEP</sequence>
<evidence type="ECO:0008006" key="4">
    <source>
        <dbReference type="Google" id="ProtNLM"/>
    </source>
</evidence>
<evidence type="ECO:0000259" key="1">
    <source>
        <dbReference type="Pfam" id="PF07632"/>
    </source>
</evidence>
<evidence type="ECO:0000259" key="2">
    <source>
        <dbReference type="Pfam" id="PF21027"/>
    </source>
</evidence>
<dbReference type="GO" id="GO:0016799">
    <property type="term" value="F:hydrolase activity, hydrolyzing N-glycosyl compounds"/>
    <property type="evidence" value="ECO:0007669"/>
    <property type="project" value="InterPro"/>
</dbReference>
<organism evidence="3">
    <name type="scientific">hydrothermal vent metagenome</name>
    <dbReference type="NCBI Taxonomy" id="652676"/>
    <lineage>
        <taxon>unclassified sequences</taxon>
        <taxon>metagenomes</taxon>
        <taxon>ecological metagenomes</taxon>
    </lineage>
</organism>
<dbReference type="SUPFAM" id="SSF53590">
    <property type="entry name" value="Nucleoside hydrolase"/>
    <property type="match status" value="1"/>
</dbReference>
<dbReference type="InterPro" id="IPR013783">
    <property type="entry name" value="Ig-like_fold"/>
</dbReference>